<proteinExistence type="predicted"/>
<protein>
    <submittedName>
        <fullName evidence="1">Uncharacterized protein</fullName>
    </submittedName>
</protein>
<evidence type="ECO:0000313" key="1">
    <source>
        <dbReference type="EMBL" id="MCZ8516099.1"/>
    </source>
</evidence>
<comment type="caution">
    <text evidence="1">The sequence shown here is derived from an EMBL/GenBank/DDBJ whole genome shotgun (WGS) entry which is preliminary data.</text>
</comment>
<reference evidence="1 2" key="1">
    <citation type="submission" date="2022-12" db="EMBL/GenBank/DDBJ databases">
        <title>Draft genome sequence of Paenibacillus sp. dW9.</title>
        <authorList>
            <person name="Choi E.-W."/>
            <person name="Kim D.-U."/>
        </authorList>
    </citation>
    <scope>NUCLEOTIDE SEQUENCE [LARGE SCALE GENOMIC DNA]</scope>
    <source>
        <strain evidence="2">dW9</strain>
    </source>
</reference>
<dbReference type="EMBL" id="JAQAGZ010000021">
    <property type="protein sequence ID" value="MCZ8516099.1"/>
    <property type="molecule type" value="Genomic_DNA"/>
</dbReference>
<dbReference type="Proteomes" id="UP001527882">
    <property type="component" value="Unassembled WGS sequence"/>
</dbReference>
<evidence type="ECO:0000313" key="2">
    <source>
        <dbReference type="Proteomes" id="UP001527882"/>
    </source>
</evidence>
<keyword evidence="2" id="KW-1185">Reference proteome</keyword>
<accession>A0ABT4QGV3</accession>
<dbReference type="RefSeq" id="WP_269884630.1">
    <property type="nucleotide sequence ID" value="NZ_JAQAGZ010000021.1"/>
</dbReference>
<organism evidence="1 2">
    <name type="scientific">Paenibacillus gyeongsangnamensis</name>
    <dbReference type="NCBI Taxonomy" id="3388067"/>
    <lineage>
        <taxon>Bacteria</taxon>
        <taxon>Bacillati</taxon>
        <taxon>Bacillota</taxon>
        <taxon>Bacilli</taxon>
        <taxon>Bacillales</taxon>
        <taxon>Paenibacillaceae</taxon>
        <taxon>Paenibacillus</taxon>
    </lineage>
</organism>
<sequence length="97" mass="11506">MPEEDNQPFGVVFKEEFDVCLDRIEEFFVEQGPEPLQWWYAKETEIIDHIERLLSLNLFAGPAVEWGQFKGLYFVFKNEEETCDKVDSKKRTEIISL</sequence>
<gene>
    <name evidence="1" type="ORF">O9H85_27595</name>
</gene>
<name>A0ABT4QGV3_9BACL</name>